<dbReference type="Proteomes" id="UP000294613">
    <property type="component" value="Unassembled WGS sequence"/>
</dbReference>
<dbReference type="PANTHER" id="PTHR38074">
    <property type="entry name" value="ALTERED INHERITANCE OF MITOCHONDRIA PROTEIN 24, MITOCHONDRIAL"/>
    <property type="match status" value="1"/>
</dbReference>
<dbReference type="InterPro" id="IPR036983">
    <property type="entry name" value="AIM24_sf"/>
</dbReference>
<dbReference type="RefSeq" id="WP_116441154.1">
    <property type="nucleotide sequence ID" value="NZ_BHEO01000002.1"/>
</dbReference>
<dbReference type="InterPro" id="IPR002838">
    <property type="entry name" value="AIM24"/>
</dbReference>
<name>A0A4R3JSV8_9FIRM</name>
<gene>
    <name evidence="2" type="ORF">EDD74_101137</name>
    <name evidence="1" type="ORF">FAEUMB_06320</name>
</gene>
<dbReference type="InterPro" id="IPR016031">
    <property type="entry name" value="Trp_RNA-bd_attenuator-like_dom"/>
</dbReference>
<dbReference type="AlphaFoldDB" id="A0A4R3JSV8"/>
<dbReference type="Pfam" id="PF01987">
    <property type="entry name" value="AIM24"/>
    <property type="match status" value="1"/>
</dbReference>
<sequence length="256" mass="27351">MYRISNFTNNDDIKVLNSLGPFTVIEYQRDLSVMPHNAALAYFCNEMNVRKRQVICDVNQANITLQAGAMQWTVGNVNATTGVKGVGDFFGKAVRGKATGESAIKPEYTGNGILVLEPTYKHILLVDLKDWNGSIVLDDGLFLACDARLKHKAVMRSNLSSAVAGNEGLFNLGAVGEGVLCLEAPCPKEELVEITLQDDVLKVDGNMAIAWSGSLSFTVERSGKTLIGSAASGEGLVNVYRGTGKVLLAPVLDGAV</sequence>
<dbReference type="SUPFAM" id="SSF51219">
    <property type="entry name" value="TRAP-like"/>
    <property type="match status" value="1"/>
</dbReference>
<dbReference type="EMBL" id="SLZV01000001">
    <property type="protein sequence ID" value="TCS70288.1"/>
    <property type="molecule type" value="Genomic_DNA"/>
</dbReference>
<dbReference type="Proteomes" id="UP000702954">
    <property type="component" value="Unassembled WGS sequence"/>
</dbReference>
<evidence type="ECO:0000313" key="2">
    <source>
        <dbReference type="EMBL" id="TCS70288.1"/>
    </source>
</evidence>
<evidence type="ECO:0000313" key="3">
    <source>
        <dbReference type="Proteomes" id="UP000294613"/>
    </source>
</evidence>
<proteinExistence type="predicted"/>
<reference evidence="1 4" key="1">
    <citation type="journal article" date="2018" name="Int. J. Syst. Evol. Microbiol.">
        <title>Draft Genome Sequence of Faecalimonas umbilicata JCM 30896T, an Acetate-Producing Bacterium Isolated from Human Feces.</title>
        <authorList>
            <person name="Sakamoto M."/>
            <person name="Ikeyama N."/>
            <person name="Yuki M."/>
            <person name="Ohkuma M."/>
        </authorList>
    </citation>
    <scope>NUCLEOTIDE SEQUENCE [LARGE SCALE GENOMIC DNA]</scope>
    <source>
        <strain evidence="1 4">EGH7</strain>
    </source>
</reference>
<comment type="caution">
    <text evidence="2">The sequence shown here is derived from an EMBL/GenBank/DDBJ whole genome shotgun (WGS) entry which is preliminary data.</text>
</comment>
<dbReference type="PANTHER" id="PTHR38074:SF1">
    <property type="entry name" value="ALTERED INHERITANCE OF MITOCHONDRIA PROTEIN 24, MITOCHONDRIAL"/>
    <property type="match status" value="1"/>
</dbReference>
<keyword evidence="4" id="KW-1185">Reference proteome</keyword>
<dbReference type="EMBL" id="BHEO01000002">
    <property type="protein sequence ID" value="GBU04091.1"/>
    <property type="molecule type" value="Genomic_DNA"/>
</dbReference>
<dbReference type="Gene3D" id="3.60.160.10">
    <property type="entry name" value="Mitochondrial biogenesis AIM24"/>
    <property type="match status" value="1"/>
</dbReference>
<protein>
    <submittedName>
        <fullName evidence="1">Transcriptional regulator</fullName>
    </submittedName>
    <submittedName>
        <fullName evidence="2">Uncharacterized protein (AIM24 family)</fullName>
    </submittedName>
</protein>
<organism evidence="2 3">
    <name type="scientific">Faecalimonas umbilicata</name>
    <dbReference type="NCBI Taxonomy" id="1912855"/>
    <lineage>
        <taxon>Bacteria</taxon>
        <taxon>Bacillati</taxon>
        <taxon>Bacillota</taxon>
        <taxon>Clostridia</taxon>
        <taxon>Lachnospirales</taxon>
        <taxon>Lachnospiraceae</taxon>
        <taxon>Faecalimonas</taxon>
    </lineage>
</organism>
<evidence type="ECO:0000313" key="1">
    <source>
        <dbReference type="EMBL" id="GBU04091.1"/>
    </source>
</evidence>
<reference evidence="2 3" key="2">
    <citation type="submission" date="2019-03" db="EMBL/GenBank/DDBJ databases">
        <title>Genomic Encyclopedia of Type Strains, Phase IV (KMG-IV): sequencing the most valuable type-strain genomes for metagenomic binning, comparative biology and taxonomic classification.</title>
        <authorList>
            <person name="Goeker M."/>
        </authorList>
    </citation>
    <scope>NUCLEOTIDE SEQUENCE [LARGE SCALE GENOMIC DNA]</scope>
    <source>
        <strain evidence="2 3">DSM 103426</strain>
    </source>
</reference>
<evidence type="ECO:0000313" key="4">
    <source>
        <dbReference type="Proteomes" id="UP000702954"/>
    </source>
</evidence>
<accession>A0A4R3JSV8</accession>